<dbReference type="SUPFAM" id="SSF52540">
    <property type="entry name" value="P-loop containing nucleoside triphosphate hydrolases"/>
    <property type="match status" value="1"/>
</dbReference>
<reference evidence="2 3" key="1">
    <citation type="submission" date="2019-06" db="EMBL/GenBank/DDBJ databases">
        <title>Whole genome shotgun sequence of Komagataeibacter hansenii NBRC 14820.</title>
        <authorList>
            <person name="Hosoyama A."/>
            <person name="Uohara A."/>
            <person name="Ohji S."/>
            <person name="Ichikawa N."/>
        </authorList>
    </citation>
    <scope>NUCLEOTIDE SEQUENCE [LARGE SCALE GENOMIC DNA]</scope>
    <source>
        <strain evidence="2 3">NBRC 14820</strain>
    </source>
</reference>
<feature type="domain" description="Rad50/SbcC-type AAA" evidence="1">
    <location>
        <begin position="2"/>
        <end position="116"/>
    </location>
</feature>
<evidence type="ECO:0000313" key="3">
    <source>
        <dbReference type="Proteomes" id="UP000319478"/>
    </source>
</evidence>
<dbReference type="Gene3D" id="3.40.50.300">
    <property type="entry name" value="P-loop containing nucleotide triphosphate hydrolases"/>
    <property type="match status" value="1"/>
</dbReference>
<protein>
    <recommendedName>
        <fullName evidence="1">Rad50/SbcC-type AAA domain-containing protein</fullName>
    </recommendedName>
</protein>
<dbReference type="RefSeq" id="WP_003618654.1">
    <property type="nucleotide sequence ID" value="NZ_BJNN01000088.1"/>
</dbReference>
<proteinExistence type="predicted"/>
<dbReference type="PANTHER" id="PTHR32182">
    <property type="entry name" value="DNA REPLICATION AND REPAIR PROTEIN RECF"/>
    <property type="match status" value="1"/>
</dbReference>
<dbReference type="EMBL" id="BJNN01000088">
    <property type="protein sequence ID" value="GEC63681.1"/>
    <property type="molecule type" value="Genomic_DNA"/>
</dbReference>
<dbReference type="PANTHER" id="PTHR32182:SF0">
    <property type="entry name" value="DNA REPLICATION AND REPAIR PROTEIN RECF"/>
    <property type="match status" value="1"/>
</dbReference>
<name>A0ABQ0SEF5_NOVHA</name>
<dbReference type="Pfam" id="PF13476">
    <property type="entry name" value="AAA_23"/>
    <property type="match status" value="1"/>
</dbReference>
<dbReference type="Proteomes" id="UP000319478">
    <property type="component" value="Unassembled WGS sequence"/>
</dbReference>
<gene>
    <name evidence="2" type="ORF">GHA01_15300</name>
</gene>
<dbReference type="InterPro" id="IPR038729">
    <property type="entry name" value="Rad50/SbcC_AAA"/>
</dbReference>
<accession>A0ABQ0SEF5</accession>
<comment type="caution">
    <text evidence="2">The sequence shown here is derived from an EMBL/GenBank/DDBJ whole genome shotgun (WGS) entry which is preliminary data.</text>
</comment>
<evidence type="ECO:0000259" key="1">
    <source>
        <dbReference type="Pfam" id="PF13476"/>
    </source>
</evidence>
<sequence length="1180" mass="129158">MFEPTSPITVFEGWNGSGKTSLMNSVIWCLTGKLLRPQRIPESGEAEFHCEIDRGAMQETSQHKISAVTPLPSSQHWLPAAAAKTVPADTWVELTFELEDGTHLPPIRRTQSRKTNGKLEEVGPNPADLGLDPIAFNLGTTMPGLLPYLQVGNPSELGLAVASLTGLSDLVALAKHAKRARAKIAGDITKERKTGLEQIETEYRQHRTDLEQRISEFPGMAPVADLPAITDHPAAFATLSQHFEDLKASGLGHARDVLGDMFDASDASQRQNLEQCIAPALEQVRRLSQLPSMEKLGALKLEIDARQAVDSLVDRLFDEATMLDELSANPILERRTQLYARVTDWMHEHGEAHHDRCPVCHQSLAGVVDAEAGGLVADHLRQVAGDSEILAKTIAQWAEGWTGKLARDLPEALRRCLQKDLPESPSAIFRTALLDDLFRTEGFAGVLFSLRSNVEKLTNQAMARLPAFTEPEQRVLPSRVGAHVAILNKSLNRLIRGLAFVDWMKAHRDELVVVLDEVRGKADSNDRQASGLRAQLIRLDAIVKGVAPINAAINLSKRMGTAQGAHKRTLKAIEDCTTAVAALDEIIPIGDLATAQVEGLQARLHNRAEYWRNAIYQNATTLSPKPHRTGLTPQGAIAIQVGRDGVNAPAQHVSNASALRASLLGFYFAFREHVLETNGGLSLMILDDPQDLLDYDNRARLARALDQLAEGGAQILATTYDRSFGRTLVAEARGANRVEHRAVHPVNASRATLETSLAIEDLDRKRNEFVSNADSAFHAQDYANQARIFLETRLGDLFDDPAYPAFSAPTDAPTLMPLLGRLRSLITARSNELFRSPVLSRFCDDPALADGAEPRRVLNEAHHRNANALSYIDVQSVDMDLKRLRSAVERVHEEFRRYRWREPLQETAPDNVVPLTAVAIPAFSVPIVQDIAAFSSQVPSGGSQELSLETLSSQWFDDKSLFYIRRDTMGFTIPAGSIAIVESTPSSPADHELVIGRRGTQAFARRLLRPRNGEGYSLAAEATDPRSGRPTLAFENHELDLHRVVGALFVQTPPPVGREEAVFLDEHPALGRIEVAYRVREDSAVPRVMPGQIILGGAVLTPDQLDAMRNEIVAVTLESGDSILKRIGAPLSGSLPYLRQFETIGGLGASVVIATEQVEGAPDLPVMLNARLVLGVVYDT</sequence>
<evidence type="ECO:0000313" key="2">
    <source>
        <dbReference type="EMBL" id="GEC63681.1"/>
    </source>
</evidence>
<keyword evidence="3" id="KW-1185">Reference proteome</keyword>
<dbReference type="InterPro" id="IPR027417">
    <property type="entry name" value="P-loop_NTPase"/>
</dbReference>
<organism evidence="2 3">
    <name type="scientific">Novacetimonas hansenii</name>
    <name type="common">Komagataeibacter hansenii</name>
    <dbReference type="NCBI Taxonomy" id="436"/>
    <lineage>
        <taxon>Bacteria</taxon>
        <taxon>Pseudomonadati</taxon>
        <taxon>Pseudomonadota</taxon>
        <taxon>Alphaproteobacteria</taxon>
        <taxon>Acetobacterales</taxon>
        <taxon>Acetobacteraceae</taxon>
        <taxon>Novacetimonas</taxon>
    </lineage>
</organism>